<organism evidence="2 3">
    <name type="scientific">Thermoactinomyces vulgaris</name>
    <dbReference type="NCBI Taxonomy" id="2026"/>
    <lineage>
        <taxon>Bacteria</taxon>
        <taxon>Bacillati</taxon>
        <taxon>Bacillota</taxon>
        <taxon>Bacilli</taxon>
        <taxon>Bacillales</taxon>
        <taxon>Thermoactinomycetaceae</taxon>
        <taxon>Thermoactinomyces</taxon>
    </lineage>
</organism>
<dbReference type="Pfam" id="PF00581">
    <property type="entry name" value="Rhodanese"/>
    <property type="match status" value="1"/>
</dbReference>
<reference evidence="2 3" key="1">
    <citation type="submission" date="2020-12" db="EMBL/GenBank/DDBJ databases">
        <title>WGS of Thermoactinomyces spp.</title>
        <authorList>
            <person name="Cheng K."/>
        </authorList>
    </citation>
    <scope>NUCLEOTIDE SEQUENCE [LARGE SCALE GENOMIC DNA]</scope>
    <source>
        <strain evidence="3">CICC 10650\ACCC 41061</strain>
    </source>
</reference>
<dbReference type="PROSITE" id="PS00380">
    <property type="entry name" value="RHODANESE_1"/>
    <property type="match status" value="1"/>
</dbReference>
<dbReference type="InterPro" id="IPR001763">
    <property type="entry name" value="Rhodanese-like_dom"/>
</dbReference>
<name>A0ABS0QIQ6_THEVU</name>
<dbReference type="Proteomes" id="UP000641910">
    <property type="component" value="Unassembled WGS sequence"/>
</dbReference>
<dbReference type="PANTHER" id="PTHR43031:SF18">
    <property type="entry name" value="RHODANESE-RELATED SULFURTRANSFERASES"/>
    <property type="match status" value="1"/>
</dbReference>
<dbReference type="InterPro" id="IPR050229">
    <property type="entry name" value="GlpE_sulfurtransferase"/>
</dbReference>
<feature type="domain" description="Rhodanese" evidence="1">
    <location>
        <begin position="38"/>
        <end position="126"/>
    </location>
</feature>
<dbReference type="SMART" id="SM00450">
    <property type="entry name" value="RHOD"/>
    <property type="match status" value="1"/>
</dbReference>
<dbReference type="InterPro" id="IPR001307">
    <property type="entry name" value="Thiosulphate_STrfase_CS"/>
</dbReference>
<evidence type="ECO:0000259" key="1">
    <source>
        <dbReference type="PROSITE" id="PS50206"/>
    </source>
</evidence>
<sequence>MIGVFMVVIVLLGGILYLFLSPKVPSISPDDLKKVMENNQNILIIDVREKREYESGHIPGAVHVPLRQLERLKKEADQQENGGGVYIYCRSGSRSAIAVRELRKLGYRNVYFLRGGLINWNGPVQKAEEKTDE</sequence>
<dbReference type="RefSeq" id="WP_121874428.1">
    <property type="nucleotide sequence ID" value="NZ_JACEIS010000008.1"/>
</dbReference>
<dbReference type="SUPFAM" id="SSF52821">
    <property type="entry name" value="Rhodanese/Cell cycle control phosphatase"/>
    <property type="match status" value="1"/>
</dbReference>
<protein>
    <submittedName>
        <fullName evidence="2">Rhodanese-like domain-containing protein</fullName>
    </submittedName>
</protein>
<keyword evidence="3" id="KW-1185">Reference proteome</keyword>
<dbReference type="EMBL" id="JAECVU010000006">
    <property type="protein sequence ID" value="MBH8589159.1"/>
    <property type="molecule type" value="Genomic_DNA"/>
</dbReference>
<dbReference type="InterPro" id="IPR036873">
    <property type="entry name" value="Rhodanese-like_dom_sf"/>
</dbReference>
<dbReference type="PROSITE" id="PS50206">
    <property type="entry name" value="RHODANESE_3"/>
    <property type="match status" value="1"/>
</dbReference>
<comment type="caution">
    <text evidence="2">The sequence shown here is derived from an EMBL/GenBank/DDBJ whole genome shotgun (WGS) entry which is preliminary data.</text>
</comment>
<evidence type="ECO:0000313" key="3">
    <source>
        <dbReference type="Proteomes" id="UP000641910"/>
    </source>
</evidence>
<accession>A0ABS0QIQ6</accession>
<proteinExistence type="predicted"/>
<evidence type="ECO:0000313" key="2">
    <source>
        <dbReference type="EMBL" id="MBH8589159.1"/>
    </source>
</evidence>
<dbReference type="PANTHER" id="PTHR43031">
    <property type="entry name" value="FAD-DEPENDENT OXIDOREDUCTASE"/>
    <property type="match status" value="1"/>
</dbReference>
<dbReference type="Gene3D" id="3.40.250.10">
    <property type="entry name" value="Rhodanese-like domain"/>
    <property type="match status" value="1"/>
</dbReference>
<dbReference type="CDD" id="cd00158">
    <property type="entry name" value="RHOD"/>
    <property type="match status" value="1"/>
</dbReference>
<gene>
    <name evidence="2" type="ORF">I8U22_10110</name>
</gene>